<evidence type="ECO:0000256" key="1">
    <source>
        <dbReference type="SAM" id="Phobius"/>
    </source>
</evidence>
<evidence type="ECO:0000313" key="3">
    <source>
        <dbReference type="EMBL" id="MEZ0494607.1"/>
    </source>
</evidence>
<evidence type="ECO:0000256" key="2">
    <source>
        <dbReference type="SAM" id="SignalP"/>
    </source>
</evidence>
<dbReference type="RefSeq" id="WP_370720834.1">
    <property type="nucleotide sequence ID" value="NZ_JBGGTQ010000013.1"/>
</dbReference>
<accession>A0ABV4IBN6</accession>
<keyword evidence="1" id="KW-1133">Transmembrane helix</keyword>
<dbReference type="Proteomes" id="UP001566476">
    <property type="component" value="Unassembled WGS sequence"/>
</dbReference>
<feature type="transmembrane region" description="Helical" evidence="1">
    <location>
        <begin position="41"/>
        <end position="59"/>
    </location>
</feature>
<dbReference type="EMBL" id="JBGGTQ010000013">
    <property type="protein sequence ID" value="MEZ0494607.1"/>
    <property type="molecule type" value="Genomic_DNA"/>
</dbReference>
<feature type="chain" id="PRO_5045571924" description="Membrane protein YqaA with SNARE-associated domain" evidence="2">
    <location>
        <begin position="26"/>
        <end position="161"/>
    </location>
</feature>
<keyword evidence="1" id="KW-0472">Membrane</keyword>
<feature type="transmembrane region" description="Helical" evidence="1">
    <location>
        <begin position="98"/>
        <end position="122"/>
    </location>
</feature>
<sequence>MNPIVGSLSLLGLSFVSALTPFVNAEAALVASQALEDPLPWLPAALAAAVGQMGAKYLYFRLGHWRSSTTRAKPVPRWQRRLTDWSGAMLTRGRWRGVLVLALSSSVGLPPLLLVSVSAGLARMRTVDFLVVGVLGRAVRFAAVLLGAGQLIHWLHVPGLG</sequence>
<keyword evidence="1" id="KW-0812">Transmembrane</keyword>
<evidence type="ECO:0008006" key="5">
    <source>
        <dbReference type="Google" id="ProtNLM"/>
    </source>
</evidence>
<keyword evidence="4" id="KW-1185">Reference proteome</keyword>
<protein>
    <recommendedName>
        <fullName evidence="5">Membrane protein YqaA with SNARE-associated domain</fullName>
    </recommendedName>
</protein>
<gene>
    <name evidence="3" type="ORF">AB2L28_20405</name>
</gene>
<organism evidence="3 4">
    <name type="scientific">Kineococcus mangrovi</name>
    <dbReference type="NCBI Taxonomy" id="1660183"/>
    <lineage>
        <taxon>Bacteria</taxon>
        <taxon>Bacillati</taxon>
        <taxon>Actinomycetota</taxon>
        <taxon>Actinomycetes</taxon>
        <taxon>Kineosporiales</taxon>
        <taxon>Kineosporiaceae</taxon>
        <taxon>Kineococcus</taxon>
    </lineage>
</organism>
<feature type="signal peptide" evidence="2">
    <location>
        <begin position="1"/>
        <end position="25"/>
    </location>
</feature>
<comment type="caution">
    <text evidence="3">The sequence shown here is derived from an EMBL/GenBank/DDBJ whole genome shotgun (WGS) entry which is preliminary data.</text>
</comment>
<reference evidence="3 4" key="1">
    <citation type="submission" date="2024-07" db="EMBL/GenBank/DDBJ databases">
        <authorList>
            <person name="Thanompreechachai J."/>
            <person name="Duangmal K."/>
        </authorList>
    </citation>
    <scope>NUCLEOTIDE SEQUENCE [LARGE SCALE GENOMIC DNA]</scope>
    <source>
        <strain evidence="3 4">TBRC 1896</strain>
    </source>
</reference>
<keyword evidence="2" id="KW-0732">Signal</keyword>
<evidence type="ECO:0000313" key="4">
    <source>
        <dbReference type="Proteomes" id="UP001566476"/>
    </source>
</evidence>
<proteinExistence type="predicted"/>
<name>A0ABV4IBN6_9ACTN</name>